<dbReference type="GO" id="GO:0047661">
    <property type="term" value="F:amino-acid racemase activity"/>
    <property type="evidence" value="ECO:0007669"/>
    <property type="project" value="InterPro"/>
</dbReference>
<evidence type="ECO:0000313" key="3">
    <source>
        <dbReference type="Proteomes" id="UP001303373"/>
    </source>
</evidence>
<dbReference type="InterPro" id="IPR052186">
    <property type="entry name" value="Hydantoin_racemase-like"/>
</dbReference>
<dbReference type="AlphaFoldDB" id="A0AAQ3M1K5"/>
<comment type="similarity">
    <text evidence="1">Belongs to the HyuE racemase family.</text>
</comment>
<evidence type="ECO:0000256" key="1">
    <source>
        <dbReference type="ARBA" id="ARBA00038414"/>
    </source>
</evidence>
<organism evidence="2 3">
    <name type="scientific">Acrodontium crateriforme</name>
    <dbReference type="NCBI Taxonomy" id="150365"/>
    <lineage>
        <taxon>Eukaryota</taxon>
        <taxon>Fungi</taxon>
        <taxon>Dikarya</taxon>
        <taxon>Ascomycota</taxon>
        <taxon>Pezizomycotina</taxon>
        <taxon>Dothideomycetes</taxon>
        <taxon>Dothideomycetidae</taxon>
        <taxon>Mycosphaerellales</taxon>
        <taxon>Teratosphaeriaceae</taxon>
        <taxon>Acrodontium</taxon>
    </lineage>
</organism>
<gene>
    <name evidence="2" type="ORF">R9X50_00263300</name>
</gene>
<protein>
    <submittedName>
        <fullName evidence="2">Hydantoin racemase (Dcg1) like protein</fullName>
    </submittedName>
</protein>
<dbReference type="InterPro" id="IPR053714">
    <property type="entry name" value="Iso_Racemase_Enz_sf"/>
</dbReference>
<dbReference type="InterPro" id="IPR015942">
    <property type="entry name" value="Asp/Glu/hydantoin_racemase"/>
</dbReference>
<proteinExistence type="inferred from homology"/>
<dbReference type="PANTHER" id="PTHR28047:SF5">
    <property type="entry name" value="PROTEIN DCG1"/>
    <property type="match status" value="1"/>
</dbReference>
<accession>A0AAQ3M1K5</accession>
<dbReference type="Gene3D" id="3.40.50.12500">
    <property type="match status" value="1"/>
</dbReference>
<reference evidence="2 3" key="1">
    <citation type="submission" date="2023-11" db="EMBL/GenBank/DDBJ databases">
        <title>An acidophilic fungus is an integral part of prey digestion in a carnivorous sundew plant.</title>
        <authorList>
            <person name="Tsai I.J."/>
        </authorList>
    </citation>
    <scope>NUCLEOTIDE SEQUENCE [LARGE SCALE GENOMIC DNA]</scope>
    <source>
        <strain evidence="2">169a</strain>
    </source>
</reference>
<keyword evidence="3" id="KW-1185">Reference proteome</keyword>
<evidence type="ECO:0000313" key="2">
    <source>
        <dbReference type="EMBL" id="WPG99814.1"/>
    </source>
</evidence>
<dbReference type="Proteomes" id="UP001303373">
    <property type="component" value="Chromosome 3"/>
</dbReference>
<dbReference type="Pfam" id="PF01177">
    <property type="entry name" value="Asp_Glu_race"/>
    <property type="match status" value="1"/>
</dbReference>
<dbReference type="PANTHER" id="PTHR28047">
    <property type="entry name" value="PROTEIN DCG1"/>
    <property type="match status" value="1"/>
</dbReference>
<dbReference type="EMBL" id="CP138582">
    <property type="protein sequence ID" value="WPG99814.1"/>
    <property type="molecule type" value="Genomic_DNA"/>
</dbReference>
<sequence>MTSDRSTRRPWSILVINPNTTQAMTDALIPLIEGLNFDPILTKFTFFTAPSGVPSINNEADAKESARHCLPTLITNHLANHDAFLICCYSAHPLS</sequence>
<name>A0AAQ3M1K5_9PEZI</name>